<evidence type="ECO:0000313" key="3">
    <source>
        <dbReference type="EMBL" id="CAH3033501.1"/>
    </source>
</evidence>
<organism evidence="3 4">
    <name type="scientific">Pocillopora meandrina</name>
    <dbReference type="NCBI Taxonomy" id="46732"/>
    <lineage>
        <taxon>Eukaryota</taxon>
        <taxon>Metazoa</taxon>
        <taxon>Cnidaria</taxon>
        <taxon>Anthozoa</taxon>
        <taxon>Hexacorallia</taxon>
        <taxon>Scleractinia</taxon>
        <taxon>Astrocoeniina</taxon>
        <taxon>Pocilloporidae</taxon>
        <taxon>Pocillopora</taxon>
    </lineage>
</organism>
<dbReference type="AlphaFoldDB" id="A0AAU9VRD0"/>
<gene>
    <name evidence="3" type="ORF">PMEA_00010095</name>
</gene>
<proteinExistence type="predicted"/>
<evidence type="ECO:0000256" key="1">
    <source>
        <dbReference type="SAM" id="MobiDB-lite"/>
    </source>
</evidence>
<comment type="caution">
    <text evidence="3">The sequence shown here is derived from an EMBL/GenBank/DDBJ whole genome shotgun (WGS) entry which is preliminary data.</text>
</comment>
<protein>
    <submittedName>
        <fullName evidence="3">Uncharacterized protein</fullName>
    </submittedName>
</protein>
<keyword evidence="2" id="KW-0812">Transmembrane</keyword>
<evidence type="ECO:0000313" key="4">
    <source>
        <dbReference type="Proteomes" id="UP001159428"/>
    </source>
</evidence>
<name>A0AAU9VRD0_9CNID</name>
<keyword evidence="2" id="KW-0472">Membrane</keyword>
<feature type="transmembrane region" description="Helical" evidence="2">
    <location>
        <begin position="62"/>
        <end position="88"/>
    </location>
</feature>
<reference evidence="3 4" key="1">
    <citation type="submission" date="2022-05" db="EMBL/GenBank/DDBJ databases">
        <authorList>
            <consortium name="Genoscope - CEA"/>
            <person name="William W."/>
        </authorList>
    </citation>
    <scope>NUCLEOTIDE SEQUENCE [LARGE SCALE GENOMIC DNA]</scope>
</reference>
<dbReference type="EMBL" id="CALNXJ010000002">
    <property type="protein sequence ID" value="CAH3033501.1"/>
    <property type="molecule type" value="Genomic_DNA"/>
</dbReference>
<feature type="transmembrane region" description="Helical" evidence="2">
    <location>
        <begin position="94"/>
        <end position="117"/>
    </location>
</feature>
<dbReference type="Proteomes" id="UP001159428">
    <property type="component" value="Unassembled WGS sequence"/>
</dbReference>
<accession>A0AAU9VRD0</accession>
<keyword evidence="4" id="KW-1185">Reference proteome</keyword>
<feature type="region of interest" description="Disordered" evidence="1">
    <location>
        <begin position="158"/>
        <end position="182"/>
    </location>
</feature>
<keyword evidence="2" id="KW-1133">Transmembrane helix</keyword>
<sequence>MVASRLDVLWHKIVLSSPVWFALEVVTQKPWQWSLYSSLVLSSFIPITVLIAFIVGSMLSSFTVLLVIQCGLLTLAIASFLSTIAVLAPLAITIAFLIFVMCKAVTVSMCIVHWLLISPKLQLQRVKPYLTKVNENCGLLTRLEQSGIIHEVKLRKTQRIRERSSPQYSDSETRRRTQSHASPCITTHVSETYKGRITCLNEEETSCNKSSNTCTRDFDFSASGQKNRIGREFCSGLWSASNSSSEEDAIKFTSGPGSESYHTADEWLAEDYCGNVIPDYRDKEAKLYEALLKMDFCSRDESYILIERA</sequence>
<evidence type="ECO:0000256" key="2">
    <source>
        <dbReference type="SAM" id="Phobius"/>
    </source>
</evidence>
<feature type="transmembrane region" description="Helical" evidence="2">
    <location>
        <begin position="33"/>
        <end position="55"/>
    </location>
</feature>